<reference evidence="1" key="1">
    <citation type="submission" date="2014-09" db="EMBL/GenBank/DDBJ databases">
        <authorList>
            <person name="Magalhaes I.L.F."/>
            <person name="Oliveira U."/>
            <person name="Santos F.R."/>
            <person name="Vidigal T.H.D.A."/>
            <person name="Brescovit A.D."/>
            <person name="Santos A.J."/>
        </authorList>
    </citation>
    <scope>NUCLEOTIDE SEQUENCE</scope>
    <source>
        <tissue evidence="1">Shoot tissue taken approximately 20 cm above the soil surface</tissue>
    </source>
</reference>
<name>A0A0A8ZRH2_ARUDO</name>
<evidence type="ECO:0000313" key="1">
    <source>
        <dbReference type="EMBL" id="JAD40283.1"/>
    </source>
</evidence>
<protein>
    <submittedName>
        <fullName evidence="1">Uncharacterized protein</fullName>
    </submittedName>
</protein>
<dbReference type="EMBL" id="GBRH01257612">
    <property type="protein sequence ID" value="JAD40283.1"/>
    <property type="molecule type" value="Transcribed_RNA"/>
</dbReference>
<sequence length="27" mass="2961">MKWSSRSSSTHLGCQQECHTLACGLPL</sequence>
<dbReference type="AlphaFoldDB" id="A0A0A8ZRH2"/>
<reference evidence="1" key="2">
    <citation type="journal article" date="2015" name="Data Brief">
        <title>Shoot transcriptome of the giant reed, Arundo donax.</title>
        <authorList>
            <person name="Barrero R.A."/>
            <person name="Guerrero F.D."/>
            <person name="Moolhuijzen P."/>
            <person name="Goolsby J.A."/>
            <person name="Tidwell J."/>
            <person name="Bellgard S.E."/>
            <person name="Bellgard M.I."/>
        </authorList>
    </citation>
    <scope>NUCLEOTIDE SEQUENCE</scope>
    <source>
        <tissue evidence="1">Shoot tissue taken approximately 20 cm above the soil surface</tissue>
    </source>
</reference>
<proteinExistence type="predicted"/>
<accession>A0A0A8ZRH2</accession>
<organism evidence="1">
    <name type="scientific">Arundo donax</name>
    <name type="common">Giant reed</name>
    <name type="synonym">Donax arundinaceus</name>
    <dbReference type="NCBI Taxonomy" id="35708"/>
    <lineage>
        <taxon>Eukaryota</taxon>
        <taxon>Viridiplantae</taxon>
        <taxon>Streptophyta</taxon>
        <taxon>Embryophyta</taxon>
        <taxon>Tracheophyta</taxon>
        <taxon>Spermatophyta</taxon>
        <taxon>Magnoliopsida</taxon>
        <taxon>Liliopsida</taxon>
        <taxon>Poales</taxon>
        <taxon>Poaceae</taxon>
        <taxon>PACMAD clade</taxon>
        <taxon>Arundinoideae</taxon>
        <taxon>Arundineae</taxon>
        <taxon>Arundo</taxon>
    </lineage>
</organism>